<dbReference type="InterPro" id="IPR012334">
    <property type="entry name" value="Pectin_lyas_fold"/>
</dbReference>
<evidence type="ECO:0000259" key="13">
    <source>
        <dbReference type="Pfam" id="PF01095"/>
    </source>
</evidence>
<dbReference type="FunFam" id="2.160.20.10:FF:000013">
    <property type="entry name" value="Pectinesterase"/>
    <property type="match status" value="1"/>
</dbReference>
<dbReference type="InterPro" id="IPR000070">
    <property type="entry name" value="Pectinesterase_cat"/>
</dbReference>
<evidence type="ECO:0000256" key="6">
    <source>
        <dbReference type="ARBA" id="ARBA00022801"/>
    </source>
</evidence>
<accession>A0A7J6EBZ1</accession>
<evidence type="ECO:0000256" key="12">
    <source>
        <dbReference type="RuleBase" id="RU000589"/>
    </source>
</evidence>
<proteinExistence type="inferred from homology"/>
<dbReference type="Pfam" id="PF01095">
    <property type="entry name" value="Pectinesterase"/>
    <property type="match status" value="1"/>
</dbReference>
<gene>
    <name evidence="14" type="ORF">F8388_026580</name>
</gene>
<feature type="domain" description="Pectinesterase catalytic" evidence="13">
    <location>
        <begin position="13"/>
        <end position="259"/>
    </location>
</feature>
<evidence type="ECO:0000256" key="5">
    <source>
        <dbReference type="ARBA" id="ARBA00022512"/>
    </source>
</evidence>
<dbReference type="PANTHER" id="PTHR31321:SF76">
    <property type="entry name" value="PECTINESTERASE 10-RELATED"/>
    <property type="match status" value="1"/>
</dbReference>
<evidence type="ECO:0000256" key="1">
    <source>
        <dbReference type="ARBA" id="ARBA00004191"/>
    </source>
</evidence>
<comment type="caution">
    <text evidence="14">The sequence shown here is derived from an EMBL/GenBank/DDBJ whole genome shotgun (WGS) entry which is preliminary data.</text>
</comment>
<evidence type="ECO:0000256" key="8">
    <source>
        <dbReference type="ARBA" id="ARBA00023180"/>
    </source>
</evidence>
<keyword evidence="8" id="KW-0325">Glycoprotein</keyword>
<sequence>MYLCNIIILLICREKIVIPSDKPMIILQGEGKSRTQVILDNHESLAQSPTFTSSAHNIIVRMMGFRNSYNDRRNNKRIPAVAALISGDKNKFYKCGFYGLQDTLWDDQGRHFYENCTIEGAVDFIFGGGQSIFQGCNILVKGRSLERGFVGFITAQGRTNSNDGSGFVFKNCNVNGSGKVFLGRPWRPYSRVLFYNSYLSKVVVPQGWNAWNSIGHENQLTFAENGCYGPGSDTSRRVGWEKKLSQSALNNMISESFIDNEGWLHSMPF</sequence>
<comment type="subcellular location">
    <subcellularLocation>
        <location evidence="1">Secreted</location>
        <location evidence="1">Cell wall</location>
    </subcellularLocation>
</comment>
<protein>
    <recommendedName>
        <fullName evidence="4 12">Pectinesterase</fullName>
        <ecNumber evidence="4 12">3.1.1.11</ecNumber>
    </recommendedName>
</protein>
<keyword evidence="6 12" id="KW-0378">Hydrolase</keyword>
<keyword evidence="7 12" id="KW-0063">Aspartyl esterase</keyword>
<evidence type="ECO:0000256" key="3">
    <source>
        <dbReference type="ARBA" id="ARBA00008891"/>
    </source>
</evidence>
<dbReference type="AlphaFoldDB" id="A0A7J6EBZ1"/>
<evidence type="ECO:0000256" key="7">
    <source>
        <dbReference type="ARBA" id="ARBA00023085"/>
    </source>
</evidence>
<dbReference type="InterPro" id="IPR033131">
    <property type="entry name" value="Pectinesterase_Asp_AS"/>
</dbReference>
<evidence type="ECO:0000256" key="10">
    <source>
        <dbReference type="ARBA" id="ARBA00057335"/>
    </source>
</evidence>
<evidence type="ECO:0000313" key="14">
    <source>
        <dbReference type="EMBL" id="KAF4355310.1"/>
    </source>
</evidence>
<dbReference type="GO" id="GO:0042545">
    <property type="term" value="P:cell wall modification"/>
    <property type="evidence" value="ECO:0007669"/>
    <property type="project" value="UniProtKB-UniRule"/>
</dbReference>
<dbReference type="GO" id="GO:0030599">
    <property type="term" value="F:pectinesterase activity"/>
    <property type="evidence" value="ECO:0007669"/>
    <property type="project" value="UniProtKB-UniRule"/>
</dbReference>
<dbReference type="Proteomes" id="UP000525078">
    <property type="component" value="Unassembled WGS sequence"/>
</dbReference>
<comment type="pathway">
    <text evidence="2 12">Glycan metabolism; pectin degradation; 2-dehydro-3-deoxy-D-gluconate from pectin: step 1/5.</text>
</comment>
<comment type="catalytic activity">
    <reaction evidence="9 12">
        <text>[(1-&gt;4)-alpha-D-galacturonosyl methyl ester](n) + n H2O = [(1-&gt;4)-alpha-D-galacturonosyl](n) + n methanol + n H(+)</text>
        <dbReference type="Rhea" id="RHEA:22380"/>
        <dbReference type="Rhea" id="RHEA-COMP:14570"/>
        <dbReference type="Rhea" id="RHEA-COMP:14573"/>
        <dbReference type="ChEBI" id="CHEBI:15377"/>
        <dbReference type="ChEBI" id="CHEBI:15378"/>
        <dbReference type="ChEBI" id="CHEBI:17790"/>
        <dbReference type="ChEBI" id="CHEBI:140522"/>
        <dbReference type="ChEBI" id="CHEBI:140523"/>
        <dbReference type="EC" id="3.1.1.11"/>
    </reaction>
</comment>
<dbReference type="UniPathway" id="UPA00545">
    <property type="reaction ID" value="UER00823"/>
</dbReference>
<evidence type="ECO:0000256" key="2">
    <source>
        <dbReference type="ARBA" id="ARBA00005184"/>
    </source>
</evidence>
<dbReference type="GO" id="GO:0045490">
    <property type="term" value="P:pectin catabolic process"/>
    <property type="evidence" value="ECO:0007669"/>
    <property type="project" value="UniProtKB-UniRule"/>
</dbReference>
<comment type="function">
    <text evidence="10">Acts in the modification of cell walls via demethylesterification of cell wall pectin.</text>
</comment>
<dbReference type="PANTHER" id="PTHR31321">
    <property type="entry name" value="ACYL-COA THIOESTER HYDROLASE YBHC-RELATED"/>
    <property type="match status" value="1"/>
</dbReference>
<feature type="active site" evidence="11">
    <location>
        <position position="123"/>
    </location>
</feature>
<evidence type="ECO:0000256" key="9">
    <source>
        <dbReference type="ARBA" id="ARBA00047928"/>
    </source>
</evidence>
<evidence type="ECO:0000256" key="11">
    <source>
        <dbReference type="PROSITE-ProRule" id="PRU10040"/>
    </source>
</evidence>
<evidence type="ECO:0000256" key="4">
    <source>
        <dbReference type="ARBA" id="ARBA00013229"/>
    </source>
</evidence>
<keyword evidence="5" id="KW-0134">Cell wall</keyword>
<dbReference type="EMBL" id="JAATIP010000267">
    <property type="protein sequence ID" value="KAF4355310.1"/>
    <property type="molecule type" value="Genomic_DNA"/>
</dbReference>
<dbReference type="Gene3D" id="2.160.20.10">
    <property type="entry name" value="Single-stranded right-handed beta-helix, Pectin lyase-like"/>
    <property type="match status" value="1"/>
</dbReference>
<comment type="similarity">
    <text evidence="3">Belongs to the pectinesterase family.</text>
</comment>
<organism evidence="14 15">
    <name type="scientific">Cannabis sativa</name>
    <name type="common">Hemp</name>
    <name type="synonym">Marijuana</name>
    <dbReference type="NCBI Taxonomy" id="3483"/>
    <lineage>
        <taxon>Eukaryota</taxon>
        <taxon>Viridiplantae</taxon>
        <taxon>Streptophyta</taxon>
        <taxon>Embryophyta</taxon>
        <taxon>Tracheophyta</taxon>
        <taxon>Spermatophyta</taxon>
        <taxon>Magnoliopsida</taxon>
        <taxon>eudicotyledons</taxon>
        <taxon>Gunneridae</taxon>
        <taxon>Pentapetalae</taxon>
        <taxon>rosids</taxon>
        <taxon>fabids</taxon>
        <taxon>Rosales</taxon>
        <taxon>Cannabaceae</taxon>
        <taxon>Cannabis</taxon>
    </lineage>
</organism>
<dbReference type="EC" id="3.1.1.11" evidence="4 12"/>
<dbReference type="PROSITE" id="PS00503">
    <property type="entry name" value="PECTINESTERASE_2"/>
    <property type="match status" value="1"/>
</dbReference>
<reference evidence="14 15" key="1">
    <citation type="journal article" date="2020" name="bioRxiv">
        <title>Sequence and annotation of 42 cannabis genomes reveals extensive copy number variation in cannabinoid synthesis and pathogen resistance genes.</title>
        <authorList>
            <person name="Mckernan K.J."/>
            <person name="Helbert Y."/>
            <person name="Kane L.T."/>
            <person name="Ebling H."/>
            <person name="Zhang L."/>
            <person name="Liu B."/>
            <person name="Eaton Z."/>
            <person name="Mclaughlin S."/>
            <person name="Kingan S."/>
            <person name="Baybayan P."/>
            <person name="Concepcion G."/>
            <person name="Jordan M."/>
            <person name="Riva A."/>
            <person name="Barbazuk W."/>
            <person name="Harkins T."/>
        </authorList>
    </citation>
    <scope>NUCLEOTIDE SEQUENCE [LARGE SCALE GENOMIC DNA]</scope>
    <source>
        <strain evidence="15">cv. Jamaican Lion 4</strain>
        <tissue evidence="14">Leaf</tissue>
    </source>
</reference>
<keyword evidence="5" id="KW-0964">Secreted</keyword>
<name>A0A7J6EBZ1_CANSA</name>
<dbReference type="InterPro" id="IPR011050">
    <property type="entry name" value="Pectin_lyase_fold/virulence"/>
</dbReference>
<evidence type="ECO:0000313" key="15">
    <source>
        <dbReference type="Proteomes" id="UP000525078"/>
    </source>
</evidence>
<dbReference type="SUPFAM" id="SSF51126">
    <property type="entry name" value="Pectin lyase-like"/>
    <property type="match status" value="1"/>
</dbReference>